<organism evidence="1 2">
    <name type="scientific">Nepenthes gracilis</name>
    <name type="common">Slender pitcher plant</name>
    <dbReference type="NCBI Taxonomy" id="150966"/>
    <lineage>
        <taxon>Eukaryota</taxon>
        <taxon>Viridiplantae</taxon>
        <taxon>Streptophyta</taxon>
        <taxon>Embryophyta</taxon>
        <taxon>Tracheophyta</taxon>
        <taxon>Spermatophyta</taxon>
        <taxon>Magnoliopsida</taxon>
        <taxon>eudicotyledons</taxon>
        <taxon>Gunneridae</taxon>
        <taxon>Pentapetalae</taxon>
        <taxon>Caryophyllales</taxon>
        <taxon>Nepenthaceae</taxon>
        <taxon>Nepenthes</taxon>
    </lineage>
</organism>
<name>A0AAD3SWK1_NEPGR</name>
<evidence type="ECO:0000313" key="2">
    <source>
        <dbReference type="Proteomes" id="UP001279734"/>
    </source>
</evidence>
<protein>
    <submittedName>
        <fullName evidence="1">Uncharacterized protein</fullName>
    </submittedName>
</protein>
<dbReference type="EMBL" id="BSYO01000019">
    <property type="protein sequence ID" value="GMH18445.1"/>
    <property type="molecule type" value="Genomic_DNA"/>
</dbReference>
<dbReference type="AlphaFoldDB" id="A0AAD3SWK1"/>
<accession>A0AAD3SWK1</accession>
<dbReference type="InterPro" id="IPR011990">
    <property type="entry name" value="TPR-like_helical_dom_sf"/>
</dbReference>
<keyword evidence="2" id="KW-1185">Reference proteome</keyword>
<dbReference type="SUPFAM" id="SSF48452">
    <property type="entry name" value="TPR-like"/>
    <property type="match status" value="1"/>
</dbReference>
<proteinExistence type="predicted"/>
<evidence type="ECO:0000313" key="1">
    <source>
        <dbReference type="EMBL" id="GMH18445.1"/>
    </source>
</evidence>
<dbReference type="Gene3D" id="1.25.40.10">
    <property type="entry name" value="Tetratricopeptide repeat domain"/>
    <property type="match status" value="1"/>
</dbReference>
<reference evidence="1" key="1">
    <citation type="submission" date="2023-05" db="EMBL/GenBank/DDBJ databases">
        <title>Nepenthes gracilis genome sequencing.</title>
        <authorList>
            <person name="Fukushima K."/>
        </authorList>
    </citation>
    <scope>NUCLEOTIDE SEQUENCE</scope>
    <source>
        <strain evidence="1">SING2019-196</strain>
    </source>
</reference>
<sequence length="322" mass="35605">MFESKMRGLNLLLLLRQKNRVSPNESPGIAIIPGIANASEVNISAMDGGASSQKISEEYPLPTVIDSSNGMVDYSEGISRMKGLLSVQSMKAKICFSPLQWEGEDHINLITAVAKSFTSLQHYESALKCCLLLEENFPDRVDNGIIHLKMAHCYSTLNRRELAIEFLDAIVVKSTGAQGAMYPLVPRDPREDRPHSGSRGFSDATFPFASLYVASKWLWFPLRLEILQLPSPTGGQNCSVSFGGGVLTAREENSALHPRKLEALRGSIWLLVEETLRTSRRAPEDVWSPRQAISRVLGPKLLGGPKVYFSWSSSLEEITLRS</sequence>
<comment type="caution">
    <text evidence="1">The sequence shown here is derived from an EMBL/GenBank/DDBJ whole genome shotgun (WGS) entry which is preliminary data.</text>
</comment>
<dbReference type="Proteomes" id="UP001279734">
    <property type="component" value="Unassembled WGS sequence"/>
</dbReference>
<gene>
    <name evidence="1" type="ORF">Nepgr_020286</name>
</gene>